<dbReference type="OrthoDB" id="407298at2759"/>
<evidence type="ECO:0000256" key="1">
    <source>
        <dbReference type="SAM" id="SignalP"/>
    </source>
</evidence>
<sequence length="211" mass="22664">MHTLLLILILSGATAYFWVADTPEVGSSLFTAGQRESHQQPGATTCPFNSNHQPAAPYNSQYPYNGALNGLSGSGQGSYQVPAPGDEAHKFVLPSPSDIREPRPGLNAAANHDVSVDDIGVEGEWRRRTDLPYEEFLAHDGITAFKELVDMQQNVKSVAWELAVVLAAFGIISAGGMLHHLTPKMHLTDISIGDIVTEKLSIGCDATSRTP</sequence>
<feature type="signal peptide" evidence="1">
    <location>
        <begin position="1"/>
        <end position="15"/>
    </location>
</feature>
<dbReference type="EMBL" id="ML994616">
    <property type="protein sequence ID" value="KAF2191827.1"/>
    <property type="molecule type" value="Genomic_DNA"/>
</dbReference>
<dbReference type="GO" id="GO:0004601">
    <property type="term" value="F:peroxidase activity"/>
    <property type="evidence" value="ECO:0007669"/>
    <property type="project" value="InterPro"/>
</dbReference>
<gene>
    <name evidence="2" type="ORF">K469DRAFT_343263</name>
</gene>
<dbReference type="AlphaFoldDB" id="A0A6A6EID8"/>
<evidence type="ECO:0000313" key="3">
    <source>
        <dbReference type="Proteomes" id="UP000800200"/>
    </source>
</evidence>
<proteinExistence type="predicted"/>
<name>A0A6A6EID8_9PEZI</name>
<dbReference type="InterPro" id="IPR036851">
    <property type="entry name" value="Chloroperoxidase-like_sf"/>
</dbReference>
<feature type="chain" id="PRO_5025399677" evidence="1">
    <location>
        <begin position="16"/>
        <end position="211"/>
    </location>
</feature>
<accession>A0A6A6EID8</accession>
<organism evidence="2 3">
    <name type="scientific">Zopfia rhizophila CBS 207.26</name>
    <dbReference type="NCBI Taxonomy" id="1314779"/>
    <lineage>
        <taxon>Eukaryota</taxon>
        <taxon>Fungi</taxon>
        <taxon>Dikarya</taxon>
        <taxon>Ascomycota</taxon>
        <taxon>Pezizomycotina</taxon>
        <taxon>Dothideomycetes</taxon>
        <taxon>Dothideomycetes incertae sedis</taxon>
        <taxon>Zopfiaceae</taxon>
        <taxon>Zopfia</taxon>
    </lineage>
</organism>
<keyword evidence="3" id="KW-1185">Reference proteome</keyword>
<dbReference type="Proteomes" id="UP000800200">
    <property type="component" value="Unassembled WGS sequence"/>
</dbReference>
<dbReference type="SUPFAM" id="SSF47571">
    <property type="entry name" value="Cloroperoxidase"/>
    <property type="match status" value="1"/>
</dbReference>
<reference evidence="2" key="1">
    <citation type="journal article" date="2020" name="Stud. Mycol.">
        <title>101 Dothideomycetes genomes: a test case for predicting lifestyles and emergence of pathogens.</title>
        <authorList>
            <person name="Haridas S."/>
            <person name="Albert R."/>
            <person name="Binder M."/>
            <person name="Bloem J."/>
            <person name="Labutti K."/>
            <person name="Salamov A."/>
            <person name="Andreopoulos B."/>
            <person name="Baker S."/>
            <person name="Barry K."/>
            <person name="Bills G."/>
            <person name="Bluhm B."/>
            <person name="Cannon C."/>
            <person name="Castanera R."/>
            <person name="Culley D."/>
            <person name="Daum C."/>
            <person name="Ezra D."/>
            <person name="Gonzalez J."/>
            <person name="Henrissat B."/>
            <person name="Kuo A."/>
            <person name="Liang C."/>
            <person name="Lipzen A."/>
            <person name="Lutzoni F."/>
            <person name="Magnuson J."/>
            <person name="Mondo S."/>
            <person name="Nolan M."/>
            <person name="Ohm R."/>
            <person name="Pangilinan J."/>
            <person name="Park H.-J."/>
            <person name="Ramirez L."/>
            <person name="Alfaro M."/>
            <person name="Sun H."/>
            <person name="Tritt A."/>
            <person name="Yoshinaga Y."/>
            <person name="Zwiers L.-H."/>
            <person name="Turgeon B."/>
            <person name="Goodwin S."/>
            <person name="Spatafora J."/>
            <person name="Crous P."/>
            <person name="Grigoriev I."/>
        </authorList>
    </citation>
    <scope>NUCLEOTIDE SEQUENCE</scope>
    <source>
        <strain evidence="2">CBS 207.26</strain>
    </source>
</reference>
<keyword evidence="1" id="KW-0732">Signal</keyword>
<protein>
    <submittedName>
        <fullName evidence="2">Uncharacterized protein</fullName>
    </submittedName>
</protein>
<dbReference type="Gene3D" id="1.10.489.10">
    <property type="entry name" value="Chloroperoxidase-like"/>
    <property type="match status" value="1"/>
</dbReference>
<evidence type="ECO:0000313" key="2">
    <source>
        <dbReference type="EMBL" id="KAF2191827.1"/>
    </source>
</evidence>